<feature type="region of interest" description="Disordered" evidence="1">
    <location>
        <begin position="1"/>
        <end position="115"/>
    </location>
</feature>
<evidence type="ECO:0000256" key="1">
    <source>
        <dbReference type="SAM" id="MobiDB-lite"/>
    </source>
</evidence>
<dbReference type="AlphaFoldDB" id="A0A4S2MWW1"/>
<accession>A0A4S2MWW1</accession>
<feature type="compositionally biased region" description="Basic and acidic residues" evidence="1">
    <location>
        <begin position="224"/>
        <end position="235"/>
    </location>
</feature>
<proteinExistence type="predicted"/>
<feature type="region of interest" description="Disordered" evidence="1">
    <location>
        <begin position="146"/>
        <end position="200"/>
    </location>
</feature>
<reference evidence="3 4" key="1">
    <citation type="submission" date="2019-04" db="EMBL/GenBank/DDBJ databases">
        <title>Comparative genomics and transcriptomics to analyze fruiting body development in filamentous ascomycetes.</title>
        <authorList>
            <consortium name="DOE Joint Genome Institute"/>
            <person name="Lutkenhaus R."/>
            <person name="Traeger S."/>
            <person name="Breuer J."/>
            <person name="Kuo A."/>
            <person name="Lipzen A."/>
            <person name="Pangilinan J."/>
            <person name="Dilworth D."/>
            <person name="Sandor L."/>
            <person name="Poggeler S."/>
            <person name="Barry K."/>
            <person name="Grigoriev I.V."/>
            <person name="Nowrousian M."/>
        </authorList>
    </citation>
    <scope>NUCLEOTIDE SEQUENCE [LARGE SCALE GENOMIC DNA]</scope>
    <source>
        <strain evidence="3 4">CBS 389.68</strain>
    </source>
</reference>
<keyword evidence="2" id="KW-0812">Transmembrane</keyword>
<protein>
    <recommendedName>
        <fullName evidence="5">Serine-rich protein</fullName>
    </recommendedName>
</protein>
<feature type="compositionally biased region" description="Polar residues" evidence="1">
    <location>
        <begin position="168"/>
        <end position="183"/>
    </location>
</feature>
<evidence type="ECO:0000256" key="2">
    <source>
        <dbReference type="SAM" id="Phobius"/>
    </source>
</evidence>
<dbReference type="EMBL" id="ML220121">
    <property type="protein sequence ID" value="TGZ81063.1"/>
    <property type="molecule type" value="Genomic_DNA"/>
</dbReference>
<feature type="compositionally biased region" description="Pro residues" evidence="1">
    <location>
        <begin position="154"/>
        <end position="164"/>
    </location>
</feature>
<evidence type="ECO:0000313" key="4">
    <source>
        <dbReference type="Proteomes" id="UP000298138"/>
    </source>
</evidence>
<feature type="region of interest" description="Disordered" evidence="1">
    <location>
        <begin position="224"/>
        <end position="282"/>
    </location>
</feature>
<feature type="transmembrane region" description="Helical" evidence="2">
    <location>
        <begin position="386"/>
        <end position="407"/>
    </location>
</feature>
<name>A0A4S2MWW1_9PEZI</name>
<keyword evidence="2" id="KW-0472">Membrane</keyword>
<organism evidence="3 4">
    <name type="scientific">Ascodesmis nigricans</name>
    <dbReference type="NCBI Taxonomy" id="341454"/>
    <lineage>
        <taxon>Eukaryota</taxon>
        <taxon>Fungi</taxon>
        <taxon>Dikarya</taxon>
        <taxon>Ascomycota</taxon>
        <taxon>Pezizomycotina</taxon>
        <taxon>Pezizomycetes</taxon>
        <taxon>Pezizales</taxon>
        <taxon>Ascodesmidaceae</taxon>
        <taxon>Ascodesmis</taxon>
    </lineage>
</organism>
<sequence>MTEQVPRRALHRRSDSENNSQKFSSDRDSGSYKAYAVSTLSSGANSAREKKPGSHKRSGTDSSNAASTKSNTTKSKSLKSFRSTGSLYSLPPVPPLRIYKDRESMPNAAGPSQAATVGYTEGEISQPAPAFTHGLSILPVDLPSPPLSGGGIPPQFPPFPPPILKQPSSEFSSYYEQSLNSYRLPTPPPTSASEEYRQKSSAWLTAAAQQDTFAMRAHMNERSLRMVGPSERDSMTTDTSYWEDSVAPGGLGVRSGIRQVVDSRRSSRRLSQAESMEEKAQVSQDLPTWTSYFYGRGHSRHSTGETPIPQEKDESSDPETIGQALTSLTPSPDPRPRVRLSPEITEIPSHASNRISEPDSYTSWSAPHLDHAPFGRLEAMKGNRQVILFCLGFIIPVCWFIASFLPLPQPPTTLHSRDVEATIAQDLYTTRTTQVYLEQRWRNSRFWRRVNRAMSAVGLLVVIAIVVLVAVAATMGK</sequence>
<evidence type="ECO:0000313" key="3">
    <source>
        <dbReference type="EMBL" id="TGZ81063.1"/>
    </source>
</evidence>
<dbReference type="InParanoid" id="A0A4S2MWW1"/>
<dbReference type="Proteomes" id="UP000298138">
    <property type="component" value="Unassembled WGS sequence"/>
</dbReference>
<gene>
    <name evidence="3" type="ORF">EX30DRAFT_36276</name>
</gene>
<keyword evidence="4" id="KW-1185">Reference proteome</keyword>
<feature type="compositionally biased region" description="Low complexity" evidence="1">
    <location>
        <begin position="60"/>
        <end position="80"/>
    </location>
</feature>
<feature type="region of interest" description="Disordered" evidence="1">
    <location>
        <begin position="297"/>
        <end position="337"/>
    </location>
</feature>
<feature type="transmembrane region" description="Helical" evidence="2">
    <location>
        <begin position="453"/>
        <end position="475"/>
    </location>
</feature>
<evidence type="ECO:0008006" key="5">
    <source>
        <dbReference type="Google" id="ProtNLM"/>
    </source>
</evidence>
<dbReference type="OrthoDB" id="4153178at2759"/>
<keyword evidence="2" id="KW-1133">Transmembrane helix</keyword>